<keyword evidence="3" id="KW-1185">Reference proteome</keyword>
<dbReference type="Proteomes" id="UP001497453">
    <property type="component" value="Chromosome 8"/>
</dbReference>
<dbReference type="EMBL" id="OZ037951">
    <property type="protein sequence ID" value="CAL1715065.1"/>
    <property type="molecule type" value="Genomic_DNA"/>
</dbReference>
<name>A0ABP1E533_9APHY</name>
<evidence type="ECO:0000313" key="2">
    <source>
        <dbReference type="EMBL" id="CAL1715065.1"/>
    </source>
</evidence>
<protein>
    <submittedName>
        <fullName evidence="2">Uncharacterized protein</fullName>
    </submittedName>
</protein>
<proteinExistence type="predicted"/>
<feature type="transmembrane region" description="Helical" evidence="1">
    <location>
        <begin position="12"/>
        <end position="35"/>
    </location>
</feature>
<keyword evidence="1" id="KW-0812">Transmembrane</keyword>
<evidence type="ECO:0000256" key="1">
    <source>
        <dbReference type="SAM" id="Phobius"/>
    </source>
</evidence>
<accession>A0ABP1E533</accession>
<evidence type="ECO:0000313" key="3">
    <source>
        <dbReference type="Proteomes" id="UP001497453"/>
    </source>
</evidence>
<organism evidence="2 3">
    <name type="scientific">Somion occarium</name>
    <dbReference type="NCBI Taxonomy" id="3059160"/>
    <lineage>
        <taxon>Eukaryota</taxon>
        <taxon>Fungi</taxon>
        <taxon>Dikarya</taxon>
        <taxon>Basidiomycota</taxon>
        <taxon>Agaricomycotina</taxon>
        <taxon>Agaricomycetes</taxon>
        <taxon>Polyporales</taxon>
        <taxon>Cerrenaceae</taxon>
        <taxon>Somion</taxon>
    </lineage>
</organism>
<gene>
    <name evidence="2" type="ORF">GFSPODELE1_LOCUS10046</name>
</gene>
<reference evidence="3" key="1">
    <citation type="submission" date="2024-04" db="EMBL/GenBank/DDBJ databases">
        <authorList>
            <person name="Shaw F."/>
            <person name="Minotto A."/>
        </authorList>
    </citation>
    <scope>NUCLEOTIDE SEQUENCE [LARGE SCALE GENOMIC DNA]</scope>
</reference>
<keyword evidence="1" id="KW-1133">Transmembrane helix</keyword>
<feature type="transmembrane region" description="Helical" evidence="1">
    <location>
        <begin position="55"/>
        <end position="73"/>
    </location>
</feature>
<keyword evidence="1" id="KW-0472">Membrane</keyword>
<sequence length="118" mass="13572">MLCFLYHITSSFLKPTVLYLPLSVSVSLFATWFVLLVPHLGTSSHYFLSYTLHPGLPDLLLLAIATAAAYLRSSMYHYCCIYVNTAHLHRFQDLYSPLLHYCWREVICFVILLSLPDV</sequence>